<feature type="compositionally biased region" description="Gly residues" evidence="5">
    <location>
        <begin position="149"/>
        <end position="158"/>
    </location>
</feature>
<dbReference type="OrthoDB" id="667358at2759"/>
<feature type="compositionally biased region" description="Basic and acidic residues" evidence="5">
    <location>
        <begin position="189"/>
        <end position="202"/>
    </location>
</feature>
<evidence type="ECO:0000256" key="1">
    <source>
        <dbReference type="ARBA" id="ARBA00004123"/>
    </source>
</evidence>
<keyword evidence="3 4" id="KW-0539">Nucleus</keyword>
<name>A0A5N6LK51_9ASTR</name>
<dbReference type="InterPro" id="IPR032308">
    <property type="entry name" value="TDBD"/>
</dbReference>
<reference evidence="7 8" key="1">
    <citation type="submission" date="2019-05" db="EMBL/GenBank/DDBJ databases">
        <title>Mikania micrantha, genome provides insights into the molecular mechanism of rapid growth.</title>
        <authorList>
            <person name="Liu B."/>
        </authorList>
    </citation>
    <scope>NUCLEOTIDE SEQUENCE [LARGE SCALE GENOMIC DNA]</scope>
    <source>
        <strain evidence="7">NLD-2019</strain>
        <tissue evidence="7">Leaf</tissue>
    </source>
</reference>
<dbReference type="PANTHER" id="PTHR31413">
    <property type="entry name" value="AFP HOMOLOG 2"/>
    <property type="match status" value="1"/>
</dbReference>
<accession>A0A5N6LK51</accession>
<dbReference type="GO" id="GO:0007165">
    <property type="term" value="P:signal transduction"/>
    <property type="evidence" value="ECO:0007669"/>
    <property type="project" value="InterPro"/>
</dbReference>
<comment type="similarity">
    <text evidence="2 4">Belongs to the Ninja family.</text>
</comment>
<comment type="subcellular location">
    <subcellularLocation>
        <location evidence="1 4">Nucleus</location>
    </subcellularLocation>
</comment>
<feature type="region of interest" description="Disordered" evidence="5">
    <location>
        <begin position="133"/>
        <end position="275"/>
    </location>
</feature>
<dbReference type="PANTHER" id="PTHR31413:SF15">
    <property type="entry name" value="NINJA-FAMILY PROTEIN"/>
    <property type="match status" value="1"/>
</dbReference>
<comment type="caution">
    <text evidence="7">The sequence shown here is derived from an EMBL/GenBank/DDBJ whole genome shotgun (WGS) entry which is preliminary data.</text>
</comment>
<dbReference type="EMBL" id="SZYD01000070">
    <property type="protein sequence ID" value="KAD2230162.1"/>
    <property type="molecule type" value="Genomic_DNA"/>
</dbReference>
<dbReference type="Pfam" id="PF16135">
    <property type="entry name" value="TDBD"/>
    <property type="match status" value="1"/>
</dbReference>
<dbReference type="GO" id="GO:0045892">
    <property type="term" value="P:negative regulation of DNA-templated transcription"/>
    <property type="evidence" value="ECO:0007669"/>
    <property type="project" value="TreeGrafter"/>
</dbReference>
<feature type="compositionally biased region" description="Polar residues" evidence="5">
    <location>
        <begin position="203"/>
        <end position="221"/>
    </location>
</feature>
<evidence type="ECO:0000313" key="8">
    <source>
        <dbReference type="Proteomes" id="UP000326396"/>
    </source>
</evidence>
<protein>
    <recommendedName>
        <fullName evidence="4">Ninja-family protein</fullName>
    </recommendedName>
    <alternativeName>
        <fullName evidence="4">ABI-binding protein</fullName>
    </alternativeName>
</protein>
<feature type="compositionally biased region" description="Polar residues" evidence="5">
    <location>
        <begin position="229"/>
        <end position="275"/>
    </location>
</feature>
<evidence type="ECO:0000256" key="4">
    <source>
        <dbReference type="RuleBase" id="RU369029"/>
    </source>
</evidence>
<keyword evidence="8" id="KW-1185">Reference proteome</keyword>
<dbReference type="InterPro" id="IPR031307">
    <property type="entry name" value="Ninja_fam"/>
</dbReference>
<dbReference type="GO" id="GO:0005634">
    <property type="term" value="C:nucleus"/>
    <property type="evidence" value="ECO:0007669"/>
    <property type="project" value="UniProtKB-SubCell"/>
</dbReference>
<evidence type="ECO:0000256" key="2">
    <source>
        <dbReference type="ARBA" id="ARBA00006081"/>
    </source>
</evidence>
<sequence>MFFSSLLKQYDFPLQILSNLTKNPNFERHRDLMEGAKTGEEDDLMLELSIGGIFGKPKTSNSKTNRSNDDRIVDINVQSKVNMQVLRPPELRRKREERPKQLVDLGSSGSVTGPFVENKEWLEAQIVQQNDEPACKKERVGSVSTTTVDGGGGGGGGEVVAPVDGDKNRVFLPTASRSFKPYQGNVNLKADDDHGGATDDSRSNSSNSQLDQQPASTSTASVEPFDPSDQPTGSSKQTVSTTKRTIDSNNSNPYESNVSDPGSKPETSSQHQQASLLARMPCVSTTGNGPNGRTVSGFLYRYTKNEVSIVCVCHGRSFSPAGFVEHAGGVDITNPLKHIKIFPADFAS</sequence>
<dbReference type="Proteomes" id="UP000326396">
    <property type="component" value="Unassembled WGS sequence"/>
</dbReference>
<evidence type="ECO:0000259" key="6">
    <source>
        <dbReference type="Pfam" id="PF16135"/>
    </source>
</evidence>
<gene>
    <name evidence="7" type="ORF">E3N88_41600</name>
</gene>
<comment type="function">
    <text evidence="4">Acts as a negative regulator of abscisic acid (ABA) response.</text>
</comment>
<evidence type="ECO:0000256" key="3">
    <source>
        <dbReference type="ARBA" id="ARBA00023242"/>
    </source>
</evidence>
<dbReference type="AlphaFoldDB" id="A0A5N6LK51"/>
<feature type="domain" description="Tify" evidence="6">
    <location>
        <begin position="307"/>
        <end position="339"/>
    </location>
</feature>
<organism evidence="7 8">
    <name type="scientific">Mikania micrantha</name>
    <name type="common">bitter vine</name>
    <dbReference type="NCBI Taxonomy" id="192012"/>
    <lineage>
        <taxon>Eukaryota</taxon>
        <taxon>Viridiplantae</taxon>
        <taxon>Streptophyta</taxon>
        <taxon>Embryophyta</taxon>
        <taxon>Tracheophyta</taxon>
        <taxon>Spermatophyta</taxon>
        <taxon>Magnoliopsida</taxon>
        <taxon>eudicotyledons</taxon>
        <taxon>Gunneridae</taxon>
        <taxon>Pentapetalae</taxon>
        <taxon>asterids</taxon>
        <taxon>campanulids</taxon>
        <taxon>Asterales</taxon>
        <taxon>Asteraceae</taxon>
        <taxon>Asteroideae</taxon>
        <taxon>Heliantheae alliance</taxon>
        <taxon>Eupatorieae</taxon>
        <taxon>Mikania</taxon>
    </lineage>
</organism>
<proteinExistence type="inferred from homology"/>
<evidence type="ECO:0000313" key="7">
    <source>
        <dbReference type="EMBL" id="KAD2230162.1"/>
    </source>
</evidence>
<evidence type="ECO:0000256" key="5">
    <source>
        <dbReference type="SAM" id="MobiDB-lite"/>
    </source>
</evidence>